<dbReference type="AlphaFoldDB" id="A0A5A5TC83"/>
<dbReference type="RefSeq" id="WP_149401900.1">
    <property type="nucleotide sequence ID" value="NZ_BIXY01000033.1"/>
</dbReference>
<proteinExistence type="predicted"/>
<dbReference type="OrthoDB" id="165422at2"/>
<evidence type="ECO:0000313" key="2">
    <source>
        <dbReference type="EMBL" id="GCF08937.1"/>
    </source>
</evidence>
<protein>
    <submittedName>
        <fullName evidence="2">Uncharacterized protein</fullName>
    </submittedName>
</protein>
<comment type="caution">
    <text evidence="2">The sequence shown here is derived from an EMBL/GenBank/DDBJ whole genome shotgun (WGS) entry which is preliminary data.</text>
</comment>
<name>A0A5A5TC83_9CHLR</name>
<keyword evidence="3" id="KW-1185">Reference proteome</keyword>
<evidence type="ECO:0000313" key="3">
    <source>
        <dbReference type="Proteomes" id="UP000322530"/>
    </source>
</evidence>
<reference evidence="2 3" key="1">
    <citation type="submission" date="2019-01" db="EMBL/GenBank/DDBJ databases">
        <title>Draft genome sequence of Dictyobacter sp. Uno17.</title>
        <authorList>
            <person name="Wang C.M."/>
            <person name="Zheng Y."/>
            <person name="Sakai Y."/>
            <person name="Abe K."/>
            <person name="Yokota A."/>
            <person name="Yabe S."/>
        </authorList>
    </citation>
    <scope>NUCLEOTIDE SEQUENCE [LARGE SCALE GENOMIC DNA]</scope>
    <source>
        <strain evidence="2 3">Uno17</strain>
    </source>
</reference>
<evidence type="ECO:0000256" key="1">
    <source>
        <dbReference type="SAM" id="MobiDB-lite"/>
    </source>
</evidence>
<accession>A0A5A5TC83</accession>
<organism evidence="2 3">
    <name type="scientific">Dictyobacter arantiisoli</name>
    <dbReference type="NCBI Taxonomy" id="2014874"/>
    <lineage>
        <taxon>Bacteria</taxon>
        <taxon>Bacillati</taxon>
        <taxon>Chloroflexota</taxon>
        <taxon>Ktedonobacteria</taxon>
        <taxon>Ktedonobacterales</taxon>
        <taxon>Dictyobacteraceae</taxon>
        <taxon>Dictyobacter</taxon>
    </lineage>
</organism>
<sequence>MKNKATINNPLVQNIGTLLKRSIELLQDVKEHSENEQDARQVADRELLQALNTVTPLLHPAIQEQLAQLVNLRNEIHSPYLGRATTITQLHHNNEKRPDLPGWAQPE</sequence>
<dbReference type="EMBL" id="BIXY01000033">
    <property type="protein sequence ID" value="GCF08937.1"/>
    <property type="molecule type" value="Genomic_DNA"/>
</dbReference>
<gene>
    <name evidence="2" type="ORF">KDI_25010</name>
</gene>
<feature type="region of interest" description="Disordered" evidence="1">
    <location>
        <begin position="88"/>
        <end position="107"/>
    </location>
</feature>
<dbReference type="Proteomes" id="UP000322530">
    <property type="component" value="Unassembled WGS sequence"/>
</dbReference>